<sequence>MMLIRLGGSDRAQGDNGCCDGENDFLHYRILKSW</sequence>
<organism evidence="1 2">
    <name type="scientific">Paraburkholderia fungorum</name>
    <dbReference type="NCBI Taxonomy" id="134537"/>
    <lineage>
        <taxon>Bacteria</taxon>
        <taxon>Pseudomonadati</taxon>
        <taxon>Pseudomonadota</taxon>
        <taxon>Betaproteobacteria</taxon>
        <taxon>Burkholderiales</taxon>
        <taxon>Burkholderiaceae</taxon>
        <taxon>Paraburkholderia</taxon>
    </lineage>
</organism>
<evidence type="ECO:0000313" key="1">
    <source>
        <dbReference type="EMBL" id="MBB6201963.1"/>
    </source>
</evidence>
<name>A0AAW3UV07_9BURK</name>
<dbReference type="EMBL" id="JACIIK010000005">
    <property type="protein sequence ID" value="MBB6201963.1"/>
    <property type="molecule type" value="Genomic_DNA"/>
</dbReference>
<protein>
    <submittedName>
        <fullName evidence="1">Uncharacterized protein</fullName>
    </submittedName>
</protein>
<accession>A0AAW3UV07</accession>
<reference evidence="1 2" key="1">
    <citation type="submission" date="2020-08" db="EMBL/GenBank/DDBJ databases">
        <title>Genomic Encyclopedia of Type Strains, Phase IV (KMG-V): Genome sequencing to study the core and pangenomes of soil and plant-associated prokaryotes.</title>
        <authorList>
            <person name="Whitman W."/>
        </authorList>
    </citation>
    <scope>NUCLEOTIDE SEQUENCE [LARGE SCALE GENOMIC DNA]</scope>
    <source>
        <strain evidence="1 2">SEMIA 4013</strain>
    </source>
</reference>
<dbReference type="AlphaFoldDB" id="A0AAW3UV07"/>
<gene>
    <name evidence="1" type="ORF">GGD69_002822</name>
</gene>
<dbReference type="Proteomes" id="UP000518681">
    <property type="component" value="Unassembled WGS sequence"/>
</dbReference>
<comment type="caution">
    <text evidence="1">The sequence shown here is derived from an EMBL/GenBank/DDBJ whole genome shotgun (WGS) entry which is preliminary data.</text>
</comment>
<evidence type="ECO:0000313" key="2">
    <source>
        <dbReference type="Proteomes" id="UP000518681"/>
    </source>
</evidence>
<proteinExistence type="predicted"/>